<evidence type="ECO:0000313" key="2">
    <source>
        <dbReference type="EMBL" id="KZV95755.1"/>
    </source>
</evidence>
<evidence type="ECO:0000256" key="1">
    <source>
        <dbReference type="SAM" id="MobiDB-lite"/>
    </source>
</evidence>
<proteinExistence type="predicted"/>
<feature type="compositionally biased region" description="Basic and acidic residues" evidence="1">
    <location>
        <begin position="51"/>
        <end position="72"/>
    </location>
</feature>
<feature type="region of interest" description="Disordered" evidence="1">
    <location>
        <begin position="1"/>
        <end position="105"/>
    </location>
</feature>
<dbReference type="Proteomes" id="UP000077266">
    <property type="component" value="Unassembled WGS sequence"/>
</dbReference>
<dbReference type="EMBL" id="KV425952">
    <property type="protein sequence ID" value="KZV95755.1"/>
    <property type="molecule type" value="Genomic_DNA"/>
</dbReference>
<reference evidence="2 3" key="1">
    <citation type="journal article" date="2016" name="Mol. Biol. Evol.">
        <title>Comparative Genomics of Early-Diverging Mushroom-Forming Fungi Provides Insights into the Origins of Lignocellulose Decay Capabilities.</title>
        <authorList>
            <person name="Nagy L.G."/>
            <person name="Riley R."/>
            <person name="Tritt A."/>
            <person name="Adam C."/>
            <person name="Daum C."/>
            <person name="Floudas D."/>
            <person name="Sun H."/>
            <person name="Yadav J.S."/>
            <person name="Pangilinan J."/>
            <person name="Larsson K.H."/>
            <person name="Matsuura K."/>
            <person name="Barry K."/>
            <person name="Labutti K."/>
            <person name="Kuo R."/>
            <person name="Ohm R.A."/>
            <person name="Bhattacharya S.S."/>
            <person name="Shirouzu T."/>
            <person name="Yoshinaga Y."/>
            <person name="Martin F.M."/>
            <person name="Grigoriev I.V."/>
            <person name="Hibbett D.S."/>
        </authorList>
    </citation>
    <scope>NUCLEOTIDE SEQUENCE [LARGE SCALE GENOMIC DNA]</scope>
    <source>
        <strain evidence="2 3">HHB12029</strain>
    </source>
</reference>
<keyword evidence="3" id="KW-1185">Reference proteome</keyword>
<organism evidence="2 3">
    <name type="scientific">Exidia glandulosa HHB12029</name>
    <dbReference type="NCBI Taxonomy" id="1314781"/>
    <lineage>
        <taxon>Eukaryota</taxon>
        <taxon>Fungi</taxon>
        <taxon>Dikarya</taxon>
        <taxon>Basidiomycota</taxon>
        <taxon>Agaricomycotina</taxon>
        <taxon>Agaricomycetes</taxon>
        <taxon>Auriculariales</taxon>
        <taxon>Exidiaceae</taxon>
        <taxon>Exidia</taxon>
    </lineage>
</organism>
<name>A0A165K426_EXIGL</name>
<protein>
    <submittedName>
        <fullName evidence="2">Uncharacterized protein</fullName>
    </submittedName>
</protein>
<sequence>MVCEPFGVAVRPGSRTRHSRRSDGLRMDWTRPKQRSSESESRHANAQTHAARLEARQRADARCPTLRRDSTHAQRPCKSNKAGRGRATTSRAKPQTRGQRMTLSAAPDAPVCLRATRPRRRGARRPDRWLMRDSNRVRRTYDRIGDRVESEYTTLFPTCRVPIGNR</sequence>
<dbReference type="InParanoid" id="A0A165K426"/>
<accession>A0A165K426</accession>
<feature type="compositionally biased region" description="Basic and acidic residues" evidence="1">
    <location>
        <begin position="21"/>
        <end position="43"/>
    </location>
</feature>
<evidence type="ECO:0000313" key="3">
    <source>
        <dbReference type="Proteomes" id="UP000077266"/>
    </source>
</evidence>
<dbReference type="AlphaFoldDB" id="A0A165K426"/>
<gene>
    <name evidence="2" type="ORF">EXIGLDRAFT_734788</name>
</gene>
<feature type="compositionally biased region" description="Polar residues" evidence="1">
    <location>
        <begin position="87"/>
        <end position="102"/>
    </location>
</feature>